<dbReference type="GO" id="GO:0003676">
    <property type="term" value="F:nucleic acid binding"/>
    <property type="evidence" value="ECO:0007669"/>
    <property type="project" value="InterPro"/>
</dbReference>
<dbReference type="GO" id="GO:0008408">
    <property type="term" value="F:3'-5' exonuclease activity"/>
    <property type="evidence" value="ECO:0007669"/>
    <property type="project" value="InterPro"/>
</dbReference>
<evidence type="ECO:0000259" key="9">
    <source>
        <dbReference type="PROSITE" id="PS50157"/>
    </source>
</evidence>
<dbReference type="OMA" id="DIQSGMH"/>
<comment type="similarity">
    <text evidence="2">Belongs to the REXO4 family.</text>
</comment>
<dbReference type="Pfam" id="PF00929">
    <property type="entry name" value="RNase_T"/>
    <property type="match status" value="1"/>
</dbReference>
<evidence type="ECO:0000313" key="11">
    <source>
        <dbReference type="Proteomes" id="UP000594263"/>
    </source>
</evidence>
<evidence type="ECO:0000256" key="3">
    <source>
        <dbReference type="ARBA" id="ARBA00016937"/>
    </source>
</evidence>
<dbReference type="GO" id="GO:0008270">
    <property type="term" value="F:zinc ion binding"/>
    <property type="evidence" value="ECO:0007669"/>
    <property type="project" value="UniProtKB-KW"/>
</dbReference>
<proteinExistence type="inferred from homology"/>
<evidence type="ECO:0000313" key="10">
    <source>
        <dbReference type="EnsemblPlants" id="Kaladp0012s0074.1.v1.1"/>
    </source>
</evidence>
<name>A0A7N0ZQM0_KALFE</name>
<feature type="domain" description="C2H2-type" evidence="9">
    <location>
        <begin position="38"/>
        <end position="67"/>
    </location>
</feature>
<comment type="subcellular location">
    <subcellularLocation>
        <location evidence="1">Nucleus</location>
    </subcellularLocation>
</comment>
<evidence type="ECO:0000256" key="5">
    <source>
        <dbReference type="ARBA" id="ARBA00022801"/>
    </source>
</evidence>
<evidence type="ECO:0000256" key="1">
    <source>
        <dbReference type="ARBA" id="ARBA00004123"/>
    </source>
</evidence>
<keyword evidence="8" id="KW-0862">Zinc</keyword>
<dbReference type="SMART" id="SM00479">
    <property type="entry name" value="EXOIII"/>
    <property type="match status" value="1"/>
</dbReference>
<evidence type="ECO:0000256" key="7">
    <source>
        <dbReference type="ARBA" id="ARBA00023242"/>
    </source>
</evidence>
<dbReference type="SUPFAM" id="SSF53098">
    <property type="entry name" value="Ribonuclease H-like"/>
    <property type="match status" value="1"/>
</dbReference>
<dbReference type="InterPro" id="IPR037431">
    <property type="entry name" value="REX4_DEDDh_dom"/>
</dbReference>
<dbReference type="PANTHER" id="PTHR12801:SF123">
    <property type="entry name" value="RNA EXONUCLEASE 4"/>
    <property type="match status" value="1"/>
</dbReference>
<evidence type="ECO:0000256" key="8">
    <source>
        <dbReference type="PROSITE-ProRule" id="PRU00042"/>
    </source>
</evidence>
<dbReference type="GO" id="GO:0005634">
    <property type="term" value="C:nucleus"/>
    <property type="evidence" value="ECO:0007669"/>
    <property type="project" value="UniProtKB-SubCell"/>
</dbReference>
<evidence type="ECO:0000256" key="4">
    <source>
        <dbReference type="ARBA" id="ARBA00022722"/>
    </source>
</evidence>
<evidence type="ECO:0000256" key="2">
    <source>
        <dbReference type="ARBA" id="ARBA00010489"/>
    </source>
</evidence>
<dbReference type="AlphaFoldDB" id="A0A7N0ZQM0"/>
<dbReference type="GO" id="GO:0006364">
    <property type="term" value="P:rRNA processing"/>
    <property type="evidence" value="ECO:0007669"/>
    <property type="project" value="InterPro"/>
</dbReference>
<dbReference type="InterPro" id="IPR012337">
    <property type="entry name" value="RNaseH-like_sf"/>
</dbReference>
<keyword evidence="6" id="KW-0269">Exonuclease</keyword>
<dbReference type="PROSITE" id="PS50157">
    <property type="entry name" value="ZINC_FINGER_C2H2_2"/>
    <property type="match status" value="1"/>
</dbReference>
<keyword evidence="8" id="KW-0863">Zinc-finger</keyword>
<reference evidence="10" key="1">
    <citation type="submission" date="2021-01" db="UniProtKB">
        <authorList>
            <consortium name="EnsemblPlants"/>
        </authorList>
    </citation>
    <scope>IDENTIFICATION</scope>
</reference>
<sequence>MSDFQVGFLAAEKADESSHLSMESGVEPEPVKTPSKRHRCAACFKQYKRKDHLIWHMKTSYHSVHQPKCGVCEKHCKSFESLREHLTGPLPKGNCSKMFAEKGCDLCMKIFDSSDAASTHKEACRLPPPVPIATILSDSAGSQNKMSSSFNGCIAADSKAVAMDCEMVGGGSDESVDICARVCLVDDAENLVFHAYVQPASPVTNYRHEVTGLTAEHLQDAMPLEEVQAKIKEILYNGEILGRVRMNSGKARLLVGHDLEHDLESLGLSYPDHLLRDTAKYPPLMKTNLVSHSLKYLTQTYLGYTIQAGIHDPFEDAISAMRLYKRMCAQVHQLEGLAINDTNYHTQSFISVFELKRQRELDKMSPDELFELSRPNYRCWCLDSRTSIQEQSNTNPWGSW</sequence>
<evidence type="ECO:0000256" key="6">
    <source>
        <dbReference type="ARBA" id="ARBA00022839"/>
    </source>
</evidence>
<dbReference type="Gramene" id="Kaladp0012s0074.1.v1.1">
    <property type="protein sequence ID" value="Kaladp0012s0074.1.v1.1"/>
    <property type="gene ID" value="Kaladp0012s0074.v1.1"/>
</dbReference>
<dbReference type="PANTHER" id="PTHR12801">
    <property type="entry name" value="RNA EXONUCLEASE REXO1 / RECO3 FAMILY MEMBER-RELATED"/>
    <property type="match status" value="1"/>
</dbReference>
<keyword evidence="5" id="KW-0378">Hydrolase</keyword>
<dbReference type="PROSITE" id="PS00028">
    <property type="entry name" value="ZINC_FINGER_C2H2_1"/>
    <property type="match status" value="1"/>
</dbReference>
<dbReference type="Gene3D" id="3.30.420.10">
    <property type="entry name" value="Ribonuclease H-like superfamily/Ribonuclease H"/>
    <property type="match status" value="1"/>
</dbReference>
<keyword evidence="4" id="KW-0540">Nuclease</keyword>
<dbReference type="Gene3D" id="3.30.160.60">
    <property type="entry name" value="Classic Zinc Finger"/>
    <property type="match status" value="1"/>
</dbReference>
<accession>A0A7N0ZQM0</accession>
<keyword evidence="8" id="KW-0479">Metal-binding</keyword>
<dbReference type="EnsemblPlants" id="Kaladp0012s0074.1.v1.1">
    <property type="protein sequence ID" value="Kaladp0012s0074.1.v1.1"/>
    <property type="gene ID" value="Kaladp0012s0074.v1.1"/>
</dbReference>
<keyword evidence="7" id="KW-0539">Nucleus</keyword>
<dbReference type="InterPro" id="IPR013087">
    <property type="entry name" value="Znf_C2H2_type"/>
</dbReference>
<dbReference type="InterPro" id="IPR013520">
    <property type="entry name" value="Ribonucl_H"/>
</dbReference>
<organism evidence="10 11">
    <name type="scientific">Kalanchoe fedtschenkoi</name>
    <name type="common">Lavender scallops</name>
    <name type="synonym">South American air plant</name>
    <dbReference type="NCBI Taxonomy" id="63787"/>
    <lineage>
        <taxon>Eukaryota</taxon>
        <taxon>Viridiplantae</taxon>
        <taxon>Streptophyta</taxon>
        <taxon>Embryophyta</taxon>
        <taxon>Tracheophyta</taxon>
        <taxon>Spermatophyta</taxon>
        <taxon>Magnoliopsida</taxon>
        <taxon>eudicotyledons</taxon>
        <taxon>Gunneridae</taxon>
        <taxon>Pentapetalae</taxon>
        <taxon>Saxifragales</taxon>
        <taxon>Crassulaceae</taxon>
        <taxon>Kalanchoe</taxon>
    </lineage>
</organism>
<dbReference type="Proteomes" id="UP000594263">
    <property type="component" value="Unplaced"/>
</dbReference>
<keyword evidence="11" id="KW-1185">Reference proteome</keyword>
<dbReference type="InterPro" id="IPR036397">
    <property type="entry name" value="RNaseH_sf"/>
</dbReference>
<dbReference type="InterPro" id="IPR047021">
    <property type="entry name" value="REXO1/3/4-like"/>
</dbReference>
<protein>
    <recommendedName>
        <fullName evidence="3">RNA exonuclease 4</fullName>
    </recommendedName>
</protein>
<dbReference type="CDD" id="cd06144">
    <property type="entry name" value="REX4_like"/>
    <property type="match status" value="1"/>
</dbReference>